<protein>
    <submittedName>
        <fullName evidence="2">Uncharacterized protein</fullName>
    </submittedName>
</protein>
<dbReference type="RefSeq" id="WP_145359212.1">
    <property type="nucleotide sequence ID" value="NZ_CP036265.1"/>
</dbReference>
<evidence type="ECO:0000313" key="3">
    <source>
        <dbReference type="Proteomes" id="UP000318741"/>
    </source>
</evidence>
<feature type="region of interest" description="Disordered" evidence="1">
    <location>
        <begin position="1"/>
        <end position="37"/>
    </location>
</feature>
<name>A0A517PAJ6_9PLAN</name>
<evidence type="ECO:0000256" key="1">
    <source>
        <dbReference type="SAM" id="MobiDB-lite"/>
    </source>
</evidence>
<keyword evidence="3" id="KW-1185">Reference proteome</keyword>
<reference evidence="2 3" key="1">
    <citation type="submission" date="2019-02" db="EMBL/GenBank/DDBJ databases">
        <title>Deep-cultivation of Planctomycetes and their phenomic and genomic characterization uncovers novel biology.</title>
        <authorList>
            <person name="Wiegand S."/>
            <person name="Jogler M."/>
            <person name="Boedeker C."/>
            <person name="Pinto D."/>
            <person name="Vollmers J."/>
            <person name="Rivas-Marin E."/>
            <person name="Kohn T."/>
            <person name="Peeters S.H."/>
            <person name="Heuer A."/>
            <person name="Rast P."/>
            <person name="Oberbeckmann S."/>
            <person name="Bunk B."/>
            <person name="Jeske O."/>
            <person name="Meyerdierks A."/>
            <person name="Storesund J.E."/>
            <person name="Kallscheuer N."/>
            <person name="Luecker S."/>
            <person name="Lage O.M."/>
            <person name="Pohl T."/>
            <person name="Merkel B.J."/>
            <person name="Hornburger P."/>
            <person name="Mueller R.-W."/>
            <person name="Bruemmer F."/>
            <person name="Labrenz M."/>
            <person name="Spormann A.M."/>
            <person name="Op den Camp H."/>
            <person name="Overmann J."/>
            <person name="Amann R."/>
            <person name="Jetten M.S.M."/>
            <person name="Mascher T."/>
            <person name="Medema M.H."/>
            <person name="Devos D.P."/>
            <person name="Kaster A.-K."/>
            <person name="Ovreas L."/>
            <person name="Rohde M."/>
            <person name="Galperin M.Y."/>
            <person name="Jogler C."/>
        </authorList>
    </citation>
    <scope>NUCLEOTIDE SEQUENCE [LARGE SCALE GENOMIC DNA]</scope>
    <source>
        <strain evidence="2 3">CA12</strain>
    </source>
</reference>
<evidence type="ECO:0000313" key="2">
    <source>
        <dbReference type="EMBL" id="QDT16381.1"/>
    </source>
</evidence>
<proteinExistence type="predicted"/>
<dbReference type="Proteomes" id="UP000318741">
    <property type="component" value="Chromosome"/>
</dbReference>
<accession>A0A517PAJ6</accession>
<sequence>MKSTTTTLAAPPPPEPAASPIVDPSYDRPDPVGPDTAGAEMEFYYASSPFGVHDHELWERPRKFYNEERPVHRSVHPYPWFGGVEVYDNFAAPARHLAINEFEAAVYRAGGIVTHRSASVEEGPLKCYPHALFGRPDGDGWTVFWLISLLPEHTVRELVEKHLGPLDVPWGGVPAA</sequence>
<dbReference type="AlphaFoldDB" id="A0A517PAJ6"/>
<organism evidence="2 3">
    <name type="scientific">Alienimonas californiensis</name>
    <dbReference type="NCBI Taxonomy" id="2527989"/>
    <lineage>
        <taxon>Bacteria</taxon>
        <taxon>Pseudomonadati</taxon>
        <taxon>Planctomycetota</taxon>
        <taxon>Planctomycetia</taxon>
        <taxon>Planctomycetales</taxon>
        <taxon>Planctomycetaceae</taxon>
        <taxon>Alienimonas</taxon>
    </lineage>
</organism>
<dbReference type="EMBL" id="CP036265">
    <property type="protein sequence ID" value="QDT16381.1"/>
    <property type="molecule type" value="Genomic_DNA"/>
</dbReference>
<gene>
    <name evidence="2" type="ORF">CA12_24830</name>
</gene>
<dbReference type="KEGG" id="acaf:CA12_24830"/>